<feature type="domain" description="Methyl-accepting transducer" evidence="12">
    <location>
        <begin position="380"/>
        <end position="637"/>
    </location>
</feature>
<keyword evidence="8 10" id="KW-0807">Transducer</keyword>
<feature type="domain" description="HAMP" evidence="13">
    <location>
        <begin position="309"/>
        <end position="361"/>
    </location>
</feature>
<dbReference type="GO" id="GO:0005886">
    <property type="term" value="C:plasma membrane"/>
    <property type="evidence" value="ECO:0007669"/>
    <property type="project" value="UniProtKB-SubCell"/>
</dbReference>
<dbReference type="CDD" id="cd06225">
    <property type="entry name" value="HAMP"/>
    <property type="match status" value="1"/>
</dbReference>
<dbReference type="RefSeq" id="WP_076496312.1">
    <property type="nucleotide sequence ID" value="NZ_FTLX01000006.1"/>
</dbReference>
<gene>
    <name evidence="14" type="ORF">B1B05_12670</name>
    <name evidence="15" type="ORF">SAMN05443094_10627</name>
</gene>
<evidence type="ECO:0000259" key="12">
    <source>
        <dbReference type="PROSITE" id="PS50111"/>
    </source>
</evidence>
<dbReference type="Proteomes" id="UP000215545">
    <property type="component" value="Unassembled WGS sequence"/>
</dbReference>
<keyword evidence="2" id="KW-1003">Cell membrane</keyword>
<keyword evidence="4" id="KW-0145">Chemotaxis</keyword>
<proteinExistence type="inferred from homology"/>
<dbReference type="Pfam" id="PF00672">
    <property type="entry name" value="HAMP"/>
    <property type="match status" value="1"/>
</dbReference>
<dbReference type="CDD" id="cd18773">
    <property type="entry name" value="PDC1_HK_sensor"/>
    <property type="match status" value="1"/>
</dbReference>
<evidence type="ECO:0000313" key="16">
    <source>
        <dbReference type="Proteomes" id="UP000186385"/>
    </source>
</evidence>
<organism evidence="15 16">
    <name type="scientific">Domibacillus enclensis</name>
    <dbReference type="NCBI Taxonomy" id="1017273"/>
    <lineage>
        <taxon>Bacteria</taxon>
        <taxon>Bacillati</taxon>
        <taxon>Bacillota</taxon>
        <taxon>Bacilli</taxon>
        <taxon>Bacillales</taxon>
        <taxon>Bacillaceae</taxon>
        <taxon>Domibacillus</taxon>
    </lineage>
</organism>
<dbReference type="CDD" id="cd12912">
    <property type="entry name" value="PDC2_MCP_like"/>
    <property type="match status" value="1"/>
</dbReference>
<name>A0A1N6YYF9_9BACI</name>
<dbReference type="GO" id="GO:0007165">
    <property type="term" value="P:signal transduction"/>
    <property type="evidence" value="ECO:0007669"/>
    <property type="project" value="UniProtKB-KW"/>
</dbReference>
<reference evidence="14" key="3">
    <citation type="submission" date="2017-03" db="EMBL/GenBank/DDBJ databases">
        <authorList>
            <person name="Dastager S.G."/>
            <person name="Neurgaonkar P.S."/>
            <person name="Dharne M.S."/>
        </authorList>
    </citation>
    <scope>NUCLEOTIDE SEQUENCE</scope>
    <source>
        <strain evidence="14">DSM 25145</strain>
    </source>
</reference>
<protein>
    <submittedName>
        <fullName evidence="15">Methyl-accepting chemotaxis sensory transducer with TarH sensor</fullName>
    </submittedName>
</protein>
<dbReference type="Proteomes" id="UP000186385">
    <property type="component" value="Unassembled WGS sequence"/>
</dbReference>
<evidence type="ECO:0000256" key="7">
    <source>
        <dbReference type="ARBA" id="ARBA00023136"/>
    </source>
</evidence>
<evidence type="ECO:0000256" key="9">
    <source>
        <dbReference type="ARBA" id="ARBA00029447"/>
    </source>
</evidence>
<evidence type="ECO:0000256" key="10">
    <source>
        <dbReference type="PROSITE-ProRule" id="PRU00284"/>
    </source>
</evidence>
<evidence type="ECO:0000256" key="2">
    <source>
        <dbReference type="ARBA" id="ARBA00022475"/>
    </source>
</evidence>
<dbReference type="Gene3D" id="3.30.450.20">
    <property type="entry name" value="PAS domain"/>
    <property type="match status" value="1"/>
</dbReference>
<evidence type="ECO:0000256" key="5">
    <source>
        <dbReference type="ARBA" id="ARBA00022692"/>
    </source>
</evidence>
<dbReference type="STRING" id="1017273.SAMN05443094_10627"/>
<dbReference type="PANTHER" id="PTHR32089:SF114">
    <property type="entry name" value="METHYL-ACCEPTING CHEMOTAXIS PROTEIN MCPB"/>
    <property type="match status" value="1"/>
</dbReference>
<dbReference type="InterPro" id="IPR004089">
    <property type="entry name" value="MCPsignal_dom"/>
</dbReference>
<dbReference type="PROSITE" id="PS50111">
    <property type="entry name" value="CHEMOTAXIS_TRANSDUC_2"/>
    <property type="match status" value="1"/>
</dbReference>
<evidence type="ECO:0000256" key="11">
    <source>
        <dbReference type="SAM" id="Phobius"/>
    </source>
</evidence>
<dbReference type="InterPro" id="IPR029151">
    <property type="entry name" value="Sensor-like_sf"/>
</dbReference>
<dbReference type="GO" id="GO:0006935">
    <property type="term" value="P:chemotaxis"/>
    <property type="evidence" value="ECO:0007669"/>
    <property type="project" value="UniProtKB-KW"/>
</dbReference>
<dbReference type="Pfam" id="PF00015">
    <property type="entry name" value="MCPsignal"/>
    <property type="match status" value="1"/>
</dbReference>
<comment type="similarity">
    <text evidence="9">Belongs to the methyl-accepting chemotaxis (MCP) protein family.</text>
</comment>
<dbReference type="SMART" id="SM00304">
    <property type="entry name" value="HAMP"/>
    <property type="match status" value="1"/>
</dbReference>
<dbReference type="EMBL" id="FTLX01000006">
    <property type="protein sequence ID" value="SIR19624.1"/>
    <property type="molecule type" value="Genomic_DNA"/>
</dbReference>
<reference evidence="17" key="2">
    <citation type="submission" date="2017-03" db="EMBL/GenBank/DDBJ databases">
        <title>Bacillus sp. V-88(T) DSM27956, whole genome shotgun sequencing project.</title>
        <authorList>
            <person name="Dastager S.G."/>
            <person name="Neurgaonkar P.S."/>
            <person name="Dharne M.S."/>
        </authorList>
    </citation>
    <scope>NUCLEOTIDE SEQUENCE [LARGE SCALE GENOMIC DNA]</scope>
    <source>
        <strain evidence="17">DSM 25145</strain>
    </source>
</reference>
<dbReference type="AlphaFoldDB" id="A0A1N6YYF9"/>
<dbReference type="SUPFAM" id="SSF103190">
    <property type="entry name" value="Sensory domain-like"/>
    <property type="match status" value="1"/>
</dbReference>
<dbReference type="InterPro" id="IPR033479">
    <property type="entry name" value="dCache_1"/>
</dbReference>
<evidence type="ECO:0000256" key="6">
    <source>
        <dbReference type="ARBA" id="ARBA00022989"/>
    </source>
</evidence>
<dbReference type="OrthoDB" id="9760371at2"/>
<dbReference type="InterPro" id="IPR003660">
    <property type="entry name" value="HAMP_dom"/>
</dbReference>
<keyword evidence="7 11" id="KW-0472">Membrane</keyword>
<accession>A0A1N6YYF9</accession>
<keyword evidence="3" id="KW-0488">Methylation</keyword>
<keyword evidence="6 11" id="KW-1133">Transmembrane helix</keyword>
<dbReference type="Pfam" id="PF02743">
    <property type="entry name" value="dCache_1"/>
    <property type="match status" value="1"/>
</dbReference>
<evidence type="ECO:0000313" key="15">
    <source>
        <dbReference type="EMBL" id="SIR19624.1"/>
    </source>
</evidence>
<reference evidence="15 16" key="1">
    <citation type="submission" date="2017-01" db="EMBL/GenBank/DDBJ databases">
        <authorList>
            <person name="Mah S.A."/>
            <person name="Swanson W.J."/>
            <person name="Moy G.W."/>
            <person name="Vacquier V.D."/>
        </authorList>
    </citation>
    <scope>NUCLEOTIDE SEQUENCE [LARGE SCALE GENOMIC DNA]</scope>
    <source>
        <strain evidence="15 16">NIO-1016</strain>
    </source>
</reference>
<dbReference type="Gene3D" id="1.10.8.500">
    <property type="entry name" value="HAMP domain in histidine kinase"/>
    <property type="match status" value="1"/>
</dbReference>
<keyword evidence="5 11" id="KW-0812">Transmembrane</keyword>
<evidence type="ECO:0000256" key="3">
    <source>
        <dbReference type="ARBA" id="ARBA00022481"/>
    </source>
</evidence>
<dbReference type="PANTHER" id="PTHR32089">
    <property type="entry name" value="METHYL-ACCEPTING CHEMOTAXIS PROTEIN MCPB"/>
    <property type="match status" value="1"/>
</dbReference>
<dbReference type="SMART" id="SM00283">
    <property type="entry name" value="MA"/>
    <property type="match status" value="1"/>
</dbReference>
<evidence type="ECO:0000259" key="13">
    <source>
        <dbReference type="PROSITE" id="PS50885"/>
    </source>
</evidence>
<evidence type="ECO:0000256" key="4">
    <source>
        <dbReference type="ARBA" id="ARBA00022500"/>
    </source>
</evidence>
<feature type="transmembrane region" description="Helical" evidence="11">
    <location>
        <begin position="288"/>
        <end position="308"/>
    </location>
</feature>
<dbReference type="Gene3D" id="1.10.287.950">
    <property type="entry name" value="Methyl-accepting chemotaxis protein"/>
    <property type="match status" value="1"/>
</dbReference>
<evidence type="ECO:0000256" key="1">
    <source>
        <dbReference type="ARBA" id="ARBA00004651"/>
    </source>
</evidence>
<dbReference type="PROSITE" id="PS50885">
    <property type="entry name" value="HAMP"/>
    <property type="match status" value="1"/>
</dbReference>
<keyword evidence="17" id="KW-1185">Reference proteome</keyword>
<evidence type="ECO:0000256" key="8">
    <source>
        <dbReference type="ARBA" id="ARBA00023224"/>
    </source>
</evidence>
<evidence type="ECO:0000313" key="17">
    <source>
        <dbReference type="Proteomes" id="UP000215545"/>
    </source>
</evidence>
<evidence type="ECO:0000313" key="14">
    <source>
        <dbReference type="EMBL" id="OXS76532.1"/>
    </source>
</evidence>
<comment type="subcellular location">
    <subcellularLocation>
        <location evidence="1">Cell membrane</location>
        <topology evidence="1">Multi-pass membrane protein</topology>
    </subcellularLocation>
</comment>
<sequence>MKSIRTKLLIPLLLLLLVAFAIMIGTIAWKTTDLVEKSVIVQSEGTVEGLTGTVRLFLDQYENSINMLSENTDILAYGQQKLETPGTANTQLSGVMAEYLESYGDTLSVYMGTPDGTMNNFPNPEMPDGYDPRERGWYQDSEKPENAETAVWSEPYVDASTGDYVVTVSKAVYNGQNQLLGVIGADINLATMAERVQSTDPGYDGYNIAFSKSGLGIVHPELQGEHMTQIPAVAAIVEQNEASGTSHYELDGEDRVMVFNTVPGVDWKVGSVYIKSNLLGLSKAVTEVLIWTAVVIIVLASAVIIYMVTRLIRPIKQIEQSASKVAEGDLTVLVPVETKDEAGQLAVSFNRMTERMNEILKKINHSVEEVRGSAENLSAVSEETNASSEQMTLAIDEIAAGVSRSAEESAEALERSNGIGRQIDTISSQSDEIAAAAKEAREANKTGTVQIQELSQSSEETKSYIASMQQVLGELEVNMASIETVIQAITNISAQTNLLALNASIEAARAGEHGRGFAVVAEEVRKLAEQSSAAAEEVQKTIARVQSSSKLAVEQMGKTRQNFDEQSAAVQETSQVFHQLSALVGTMENSIEAINVEIKEVGSTKDALIHTMTGIAAASEQSAAAGEEVSASAEEQLNAVKTVTEASEQLMELSIELKKVVNEFKLNA</sequence>
<dbReference type="EMBL" id="MWSK01000006">
    <property type="protein sequence ID" value="OXS76532.1"/>
    <property type="molecule type" value="Genomic_DNA"/>
</dbReference>
<dbReference type="SUPFAM" id="SSF58104">
    <property type="entry name" value="Methyl-accepting chemotaxis protein (MCP) signaling domain"/>
    <property type="match status" value="1"/>
</dbReference>